<dbReference type="FunFam" id="3.80.10.10:FF:000383">
    <property type="entry name" value="Leucine-rich repeat receptor protein kinase EMS1"/>
    <property type="match status" value="1"/>
</dbReference>
<evidence type="ECO:0000259" key="7">
    <source>
        <dbReference type="Pfam" id="PF23598"/>
    </source>
</evidence>
<evidence type="ECO:0000256" key="2">
    <source>
        <dbReference type="ARBA" id="ARBA00022614"/>
    </source>
</evidence>
<dbReference type="SUPFAM" id="SSF52058">
    <property type="entry name" value="L domain-like"/>
    <property type="match status" value="1"/>
</dbReference>
<name>A0A176W3H7_MARPO</name>
<dbReference type="PANTHER" id="PTHR48059">
    <property type="entry name" value="POLYGALACTURONASE INHIBITOR 1"/>
    <property type="match status" value="1"/>
</dbReference>
<keyword evidence="3" id="KW-0732">Signal</keyword>
<evidence type="ECO:0000313" key="8">
    <source>
        <dbReference type="EMBL" id="OAE27015.1"/>
    </source>
</evidence>
<dbReference type="InterPro" id="IPR003591">
    <property type="entry name" value="Leu-rich_rpt_typical-subtyp"/>
</dbReference>
<evidence type="ECO:0000256" key="3">
    <source>
        <dbReference type="ARBA" id="ARBA00022729"/>
    </source>
</evidence>
<feature type="domain" description="Leucine-rich repeat-containing N-terminal plant-type" evidence="6">
    <location>
        <begin position="63"/>
        <end position="106"/>
    </location>
</feature>
<evidence type="ECO:0000313" key="9">
    <source>
        <dbReference type="Proteomes" id="UP000077202"/>
    </source>
</evidence>
<dbReference type="EMBL" id="LVLJ01002001">
    <property type="protein sequence ID" value="OAE27015.1"/>
    <property type="molecule type" value="Genomic_DNA"/>
</dbReference>
<dbReference type="InterPro" id="IPR032675">
    <property type="entry name" value="LRR_dom_sf"/>
</dbReference>
<keyword evidence="9" id="KW-1185">Reference proteome</keyword>
<protein>
    <submittedName>
        <fullName evidence="8">Uncharacterized protein</fullName>
    </submittedName>
</protein>
<keyword evidence="2" id="KW-0433">Leucine-rich repeat</keyword>
<dbReference type="InterPro" id="IPR055414">
    <property type="entry name" value="LRR_R13L4/SHOC2-like"/>
</dbReference>
<dbReference type="InterPro" id="IPR051848">
    <property type="entry name" value="PGIP"/>
</dbReference>
<accession>A0A176W3H7</accession>
<comment type="caution">
    <text evidence="8">The sequence shown here is derived from an EMBL/GenBank/DDBJ whole genome shotgun (WGS) entry which is preliminary data.</text>
</comment>
<dbReference type="Proteomes" id="UP000077202">
    <property type="component" value="Unassembled WGS sequence"/>
</dbReference>
<feature type="domain" description="Disease resistance R13L4/SHOC-2-like LRR" evidence="7">
    <location>
        <begin position="286"/>
        <end position="393"/>
    </location>
</feature>
<dbReference type="Gene3D" id="3.80.10.10">
    <property type="entry name" value="Ribonuclease Inhibitor"/>
    <property type="match status" value="2"/>
</dbReference>
<dbReference type="PRINTS" id="PR00019">
    <property type="entry name" value="LEURICHRPT"/>
</dbReference>
<dbReference type="InterPro" id="IPR001611">
    <property type="entry name" value="Leu-rich_rpt"/>
</dbReference>
<sequence>MGARQSMELARFVQGYTWLRKGSIYIQRKSKKMASTLNCIGLFLLLGLALVPKSHAQQCTAVDEDALLVFKGDFYCNDINNPSIPCPLDSWVPGTDCCQWSGIQCDASHRVISILLSAYFRQPMTFQITRAAEPAAFGRSLPRLTQLQDLDFRFISLNTYLPPAWGSITKLRTLNLYASSIYGEIPREFGKLSELTSFTIDTLAPGLFGFGLSGQAGIPRELCKLSKLKTFVMRYHPNLSGGIPNCIDGWRSIEDFQFFNGGDENGRDFSLKQPAATGLTGVLPASLGNLKNLRVLNLAANSFGGVIPTSLGSLTSLQTIDLAMNRLTGKIPVEFGNLKNLTILRLYKNRLYAEIPTSLGNSKALEVLDLGSNGLYGPIPDRMYNLPKVRLLRLDDNRFWGPLPRGDYLGRDLSIQLVMNVSWNFLDGPLNFRQLPKNIAELRMSTQNGRMAFTGLSPTISVLQSLRVLDLSQNQLTGKLPSTFNDMPNLQEVNLSINDFEGQVPNRLKVINADLSGNPRLVM</sequence>
<dbReference type="Pfam" id="PF13855">
    <property type="entry name" value="LRR_8"/>
    <property type="match status" value="1"/>
</dbReference>
<reference evidence="8" key="1">
    <citation type="submission" date="2016-03" db="EMBL/GenBank/DDBJ databases">
        <title>Mechanisms controlling the formation of the plant cell surface in tip-growing cells are functionally conserved among land plants.</title>
        <authorList>
            <person name="Honkanen S."/>
            <person name="Jones V.A."/>
            <person name="Morieri G."/>
            <person name="Champion C."/>
            <person name="Hetherington A.J."/>
            <person name="Kelly S."/>
            <person name="Saint-Marcoux D."/>
            <person name="Proust H."/>
            <person name="Prescott H."/>
            <person name="Dolan L."/>
        </authorList>
    </citation>
    <scope>NUCLEOTIDE SEQUENCE [LARGE SCALE GENOMIC DNA]</scope>
    <source>
        <tissue evidence="8">Whole gametophyte</tissue>
    </source>
</reference>
<dbReference type="PANTHER" id="PTHR48059:SF30">
    <property type="entry name" value="OS06G0587000 PROTEIN"/>
    <property type="match status" value="1"/>
</dbReference>
<evidence type="ECO:0000259" key="6">
    <source>
        <dbReference type="Pfam" id="PF08263"/>
    </source>
</evidence>
<evidence type="ECO:0000256" key="5">
    <source>
        <dbReference type="ARBA" id="ARBA00038043"/>
    </source>
</evidence>
<evidence type="ECO:0000256" key="1">
    <source>
        <dbReference type="ARBA" id="ARBA00004196"/>
    </source>
</evidence>
<dbReference type="Pfam" id="PF08263">
    <property type="entry name" value="LRRNT_2"/>
    <property type="match status" value="1"/>
</dbReference>
<dbReference type="SMART" id="SM00369">
    <property type="entry name" value="LRR_TYP"/>
    <property type="match status" value="4"/>
</dbReference>
<gene>
    <name evidence="8" type="ORF">AXG93_1774s1250</name>
</gene>
<comment type="subcellular location">
    <subcellularLocation>
        <location evidence="1">Cell envelope</location>
    </subcellularLocation>
</comment>
<organism evidence="8 9">
    <name type="scientific">Marchantia polymorpha subsp. ruderalis</name>
    <dbReference type="NCBI Taxonomy" id="1480154"/>
    <lineage>
        <taxon>Eukaryota</taxon>
        <taxon>Viridiplantae</taxon>
        <taxon>Streptophyta</taxon>
        <taxon>Embryophyta</taxon>
        <taxon>Marchantiophyta</taxon>
        <taxon>Marchantiopsida</taxon>
        <taxon>Marchantiidae</taxon>
        <taxon>Marchantiales</taxon>
        <taxon>Marchantiaceae</taxon>
        <taxon>Marchantia</taxon>
    </lineage>
</organism>
<keyword evidence="4" id="KW-0677">Repeat</keyword>
<dbReference type="InterPro" id="IPR013210">
    <property type="entry name" value="LRR_N_plant-typ"/>
</dbReference>
<dbReference type="Pfam" id="PF23598">
    <property type="entry name" value="LRR_14"/>
    <property type="match status" value="1"/>
</dbReference>
<evidence type="ECO:0000256" key="4">
    <source>
        <dbReference type="ARBA" id="ARBA00022737"/>
    </source>
</evidence>
<comment type="similarity">
    <text evidence="5">Belongs to the polygalacturonase-inhibiting protein family.</text>
</comment>
<dbReference type="AlphaFoldDB" id="A0A176W3H7"/>
<proteinExistence type="inferred from homology"/>